<dbReference type="PANTHER" id="PTHR11733:SF167">
    <property type="entry name" value="FI17812P1-RELATED"/>
    <property type="match status" value="1"/>
</dbReference>
<sequence>MADFPNAMSRSCNSAACRNAVQEIQTSADASVMPCHDFYLFACGKWNTTSKSSPRLTYNRFLEAEFLDLVDAKLTETSGVSAARKIGNVYSSCVAFHVNRSTDLGAMFSAAKIDTERWLGATDYAVLIEMIVESILTNHLESILSIVYHRNGTVDVRIGTGIDAESLFSLRQVMMKEAENLPGNDWYRAQMDKMNALNEGIMAIVGKYFGIDNPLVSVKSEHFDKSPVARWFAKPLAKHAKSAHKRAPAQLRYPDDSSMLQLLDRIQAFDVKVVALYALYVPFAEFINFERETAVLRGHSVRSEVCSVCANFVHLLFKDTLHSVIAASTGASQALPRINAMWKRLQEVSSRHPEAGGLRLKEDPVPRNAAVLLHGHFDDSEKMPEGALEGAYGGDFLLNLITYTRNTGVLVPVEPANSWSADDVDPKLFRPPYFYPDATEPFVNYATVGVKVAEHLFLRSVPKEALTSTEVMSCFATFALSHMNLTIQGMHWTHYAGLTWAVEAALDAALGAARHGRSAHLERFMFVRFAQAYCGEPQASRKTLIYVVRSSKTFAKAFACTMPPYPNCGVYGDIARAFKV</sequence>
<name>A0AAQ4FIV7_AMBAM</name>
<dbReference type="GO" id="GO:0016485">
    <property type="term" value="P:protein processing"/>
    <property type="evidence" value="ECO:0007669"/>
    <property type="project" value="TreeGrafter"/>
</dbReference>
<evidence type="ECO:0000313" key="2">
    <source>
        <dbReference type="Proteomes" id="UP001321473"/>
    </source>
</evidence>
<dbReference type="GO" id="GO:0004222">
    <property type="term" value="F:metalloendopeptidase activity"/>
    <property type="evidence" value="ECO:0007669"/>
    <property type="project" value="InterPro"/>
</dbReference>
<accession>A0AAQ4FIV7</accession>
<gene>
    <name evidence="1" type="ORF">V5799_023013</name>
</gene>
<comment type="caution">
    <text evidence="1">The sequence shown here is derived from an EMBL/GenBank/DDBJ whole genome shotgun (WGS) entry which is preliminary data.</text>
</comment>
<dbReference type="EMBL" id="JARKHS020002006">
    <property type="protein sequence ID" value="KAK8787217.1"/>
    <property type="molecule type" value="Genomic_DNA"/>
</dbReference>
<dbReference type="InterPro" id="IPR000718">
    <property type="entry name" value="Peptidase_M13"/>
</dbReference>
<dbReference type="GO" id="GO:0005886">
    <property type="term" value="C:plasma membrane"/>
    <property type="evidence" value="ECO:0007669"/>
    <property type="project" value="TreeGrafter"/>
</dbReference>
<dbReference type="Gene3D" id="3.40.390.10">
    <property type="entry name" value="Collagenase (Catalytic Domain)"/>
    <property type="match status" value="1"/>
</dbReference>
<keyword evidence="2" id="KW-1185">Reference proteome</keyword>
<organism evidence="1 2">
    <name type="scientific">Amblyomma americanum</name>
    <name type="common">Lone star tick</name>
    <dbReference type="NCBI Taxonomy" id="6943"/>
    <lineage>
        <taxon>Eukaryota</taxon>
        <taxon>Metazoa</taxon>
        <taxon>Ecdysozoa</taxon>
        <taxon>Arthropoda</taxon>
        <taxon>Chelicerata</taxon>
        <taxon>Arachnida</taxon>
        <taxon>Acari</taxon>
        <taxon>Parasitiformes</taxon>
        <taxon>Ixodida</taxon>
        <taxon>Ixodoidea</taxon>
        <taxon>Ixodidae</taxon>
        <taxon>Amblyomminae</taxon>
        <taxon>Amblyomma</taxon>
    </lineage>
</organism>
<dbReference type="AlphaFoldDB" id="A0AAQ4FIV7"/>
<reference evidence="1 2" key="1">
    <citation type="journal article" date="2023" name="Arcadia Sci">
        <title>De novo assembly of a long-read Amblyomma americanum tick genome.</title>
        <authorList>
            <person name="Chou S."/>
            <person name="Poskanzer K.E."/>
            <person name="Rollins M."/>
            <person name="Thuy-Boun P.S."/>
        </authorList>
    </citation>
    <scope>NUCLEOTIDE SEQUENCE [LARGE SCALE GENOMIC DNA]</scope>
    <source>
        <strain evidence="1">F_SG_1</strain>
        <tissue evidence="1">Salivary glands</tissue>
    </source>
</reference>
<dbReference type="Proteomes" id="UP001321473">
    <property type="component" value="Unassembled WGS sequence"/>
</dbReference>
<protein>
    <submittedName>
        <fullName evidence="1">Uncharacterized protein</fullName>
    </submittedName>
</protein>
<dbReference type="InterPro" id="IPR024079">
    <property type="entry name" value="MetalloPept_cat_dom_sf"/>
</dbReference>
<dbReference type="PROSITE" id="PS51885">
    <property type="entry name" value="NEPRILYSIN"/>
    <property type="match status" value="1"/>
</dbReference>
<dbReference type="InterPro" id="IPR042089">
    <property type="entry name" value="Peptidase_M13_dom_2"/>
</dbReference>
<evidence type="ECO:0000313" key="1">
    <source>
        <dbReference type="EMBL" id="KAK8787217.1"/>
    </source>
</evidence>
<dbReference type="Gene3D" id="1.10.1380.10">
    <property type="entry name" value="Neutral endopeptidase , domain2"/>
    <property type="match status" value="1"/>
</dbReference>
<dbReference type="SUPFAM" id="SSF55486">
    <property type="entry name" value="Metalloproteases ('zincins'), catalytic domain"/>
    <property type="match status" value="1"/>
</dbReference>
<proteinExistence type="predicted"/>
<dbReference type="PANTHER" id="PTHR11733">
    <property type="entry name" value="ZINC METALLOPROTEASE FAMILY M13 NEPRILYSIN-RELATED"/>
    <property type="match status" value="1"/>
</dbReference>